<organism evidence="1 2">
    <name type="scientific">Rubinisphaera brasiliensis (strain ATCC 49424 / DSM 5305 / JCM 21570 / IAM 15109 / NBRC 103401 / IFAM 1448)</name>
    <name type="common">Planctomyces brasiliensis</name>
    <dbReference type="NCBI Taxonomy" id="756272"/>
    <lineage>
        <taxon>Bacteria</taxon>
        <taxon>Pseudomonadati</taxon>
        <taxon>Planctomycetota</taxon>
        <taxon>Planctomycetia</taxon>
        <taxon>Planctomycetales</taxon>
        <taxon>Planctomycetaceae</taxon>
        <taxon>Rubinisphaera</taxon>
    </lineage>
</organism>
<dbReference type="AlphaFoldDB" id="F0SIN4"/>
<accession>F0SIN4</accession>
<dbReference type="HOGENOM" id="CLU_1804762_0_0_0"/>
<evidence type="ECO:0000313" key="1">
    <source>
        <dbReference type="EMBL" id="ADY60708.1"/>
    </source>
</evidence>
<evidence type="ECO:0008006" key="3">
    <source>
        <dbReference type="Google" id="ProtNLM"/>
    </source>
</evidence>
<reference evidence="2" key="1">
    <citation type="submission" date="2011-02" db="EMBL/GenBank/DDBJ databases">
        <title>The complete genome of Planctomyces brasiliensis DSM 5305.</title>
        <authorList>
            <person name="Lucas S."/>
            <person name="Copeland A."/>
            <person name="Lapidus A."/>
            <person name="Bruce D."/>
            <person name="Goodwin L."/>
            <person name="Pitluck S."/>
            <person name="Kyrpides N."/>
            <person name="Mavromatis K."/>
            <person name="Pagani I."/>
            <person name="Ivanova N."/>
            <person name="Ovchinnikova G."/>
            <person name="Lu M."/>
            <person name="Detter J.C."/>
            <person name="Han C."/>
            <person name="Land M."/>
            <person name="Hauser L."/>
            <person name="Markowitz V."/>
            <person name="Cheng J.-F."/>
            <person name="Hugenholtz P."/>
            <person name="Woyke T."/>
            <person name="Wu D."/>
            <person name="Tindall B."/>
            <person name="Pomrenke H.G."/>
            <person name="Brambilla E."/>
            <person name="Klenk H.-P."/>
            <person name="Eisen J.A."/>
        </authorList>
    </citation>
    <scope>NUCLEOTIDE SEQUENCE [LARGE SCALE GENOMIC DNA]</scope>
    <source>
        <strain evidence="2">ATCC 49424 / DSM 5305 / JCM 21570 / IAM 15109 / NBRC 103401 / IFAM 1448</strain>
    </source>
</reference>
<dbReference type="Proteomes" id="UP000006860">
    <property type="component" value="Chromosome"/>
</dbReference>
<protein>
    <recommendedName>
        <fullName evidence="3">Carboxypeptidase regulatory-like domain-containing protein</fullName>
    </recommendedName>
</protein>
<name>F0SIN4_RUBBR</name>
<evidence type="ECO:0000313" key="2">
    <source>
        <dbReference type="Proteomes" id="UP000006860"/>
    </source>
</evidence>
<dbReference type="PROSITE" id="PS51257">
    <property type="entry name" value="PROKAR_LIPOPROTEIN"/>
    <property type="match status" value="1"/>
</dbReference>
<keyword evidence="2" id="KW-1185">Reference proteome</keyword>
<dbReference type="EMBL" id="CP002546">
    <property type="protein sequence ID" value="ADY60708.1"/>
    <property type="molecule type" value="Genomic_DNA"/>
</dbReference>
<gene>
    <name evidence="1" type="ordered locus">Plabr_3111</name>
</gene>
<proteinExistence type="predicted"/>
<sequence length="143" mass="15055">MKIATFGLTPGAVWAPLLCLVVGCGTQTFKHSPVPLSGVVKMDGEPIANVEVEFISDSGLSAIGLTNAAGEFEVAQSEYGAGIPPETYHIWVRGQGDVQLPMAYEEENVKTVIVEPGDNQSITIELDSKAKPGELGTGQIAQQ</sequence>
<dbReference type="KEGG" id="pbs:Plabr_3111"/>
<dbReference type="Gene3D" id="2.60.40.1120">
    <property type="entry name" value="Carboxypeptidase-like, regulatory domain"/>
    <property type="match status" value="1"/>
</dbReference>